<sequence>MTDRVSTNTPTETKNPIQVVERMMKLLDVLAHHPDPAALKQIAQETGLHPSTAHRILSAMAQSGFVERGEGGTYRLGIRLLELGSLVKSRISLRETAMPAMLKLHAATGESVNLGIRDGDEIVYVERTSSGRSAVRVVHIVGARAPLHTTATGKLFLVEDGMDRVREYGRRTGLPGSTPASITEIGALEKELDKVRRHGVAFDLEEVEIGVRCIAAGVRDDSGELIAGLSVSTPSERFNPDRAPLVREAADEISRALGYVRRTAR</sequence>
<dbReference type="Gene3D" id="1.10.10.10">
    <property type="entry name" value="Winged helix-like DNA-binding domain superfamily/Winged helix DNA-binding domain"/>
    <property type="match status" value="1"/>
</dbReference>
<keyword evidence="7" id="KW-1185">Reference proteome</keyword>
<dbReference type="InterPro" id="IPR050707">
    <property type="entry name" value="HTH_MetabolicPath_Reg"/>
</dbReference>
<dbReference type="Pfam" id="PF01614">
    <property type="entry name" value="IclR_C"/>
    <property type="match status" value="1"/>
</dbReference>
<evidence type="ECO:0000313" key="6">
    <source>
        <dbReference type="EMBL" id="NMG00233.1"/>
    </source>
</evidence>
<keyword evidence="2" id="KW-0238">DNA-binding</keyword>
<dbReference type="SUPFAM" id="SSF46785">
    <property type="entry name" value="Winged helix' DNA-binding domain"/>
    <property type="match status" value="1"/>
</dbReference>
<name>A0ABX1NLK7_9RHOO</name>
<dbReference type="InterPro" id="IPR014757">
    <property type="entry name" value="Tscrpt_reg_IclR_C"/>
</dbReference>
<dbReference type="PROSITE" id="PS51078">
    <property type="entry name" value="ICLR_ED"/>
    <property type="match status" value="1"/>
</dbReference>
<evidence type="ECO:0000259" key="5">
    <source>
        <dbReference type="PROSITE" id="PS51078"/>
    </source>
</evidence>
<dbReference type="SUPFAM" id="SSF55781">
    <property type="entry name" value="GAF domain-like"/>
    <property type="match status" value="1"/>
</dbReference>
<dbReference type="SMART" id="SM00346">
    <property type="entry name" value="HTH_ICLR"/>
    <property type="match status" value="1"/>
</dbReference>
<feature type="domain" description="IclR-ED" evidence="5">
    <location>
        <begin position="79"/>
        <end position="259"/>
    </location>
</feature>
<evidence type="ECO:0000256" key="1">
    <source>
        <dbReference type="ARBA" id="ARBA00023015"/>
    </source>
</evidence>
<dbReference type="PANTHER" id="PTHR30136">
    <property type="entry name" value="HELIX-TURN-HELIX TRANSCRIPTIONAL REGULATOR, ICLR FAMILY"/>
    <property type="match status" value="1"/>
</dbReference>
<protein>
    <submittedName>
        <fullName evidence="6">Helix-turn-helix domain-containing protein</fullName>
    </submittedName>
</protein>
<dbReference type="Proteomes" id="UP000634522">
    <property type="component" value="Unassembled WGS sequence"/>
</dbReference>
<keyword evidence="3" id="KW-0804">Transcription</keyword>
<evidence type="ECO:0000313" key="7">
    <source>
        <dbReference type="Proteomes" id="UP000634522"/>
    </source>
</evidence>
<feature type="domain" description="HTH iclR-type" evidence="4">
    <location>
        <begin position="17"/>
        <end position="78"/>
    </location>
</feature>
<accession>A0ABX1NLK7</accession>
<dbReference type="Gene3D" id="3.30.450.40">
    <property type="match status" value="1"/>
</dbReference>
<evidence type="ECO:0000256" key="2">
    <source>
        <dbReference type="ARBA" id="ARBA00023125"/>
    </source>
</evidence>
<dbReference type="PROSITE" id="PS51077">
    <property type="entry name" value="HTH_ICLR"/>
    <property type="match status" value="1"/>
</dbReference>
<dbReference type="EMBL" id="WTVS01000068">
    <property type="protein sequence ID" value="NMG00233.1"/>
    <property type="molecule type" value="Genomic_DNA"/>
</dbReference>
<dbReference type="PANTHER" id="PTHR30136:SF35">
    <property type="entry name" value="HTH-TYPE TRANSCRIPTIONAL REGULATOR RV1719"/>
    <property type="match status" value="1"/>
</dbReference>
<reference evidence="6 7" key="1">
    <citation type="submission" date="2019-12" db="EMBL/GenBank/DDBJ databases">
        <title>Comparative genomics gives insights into the taxonomy of the Azoarcus-Aromatoleum group and reveals separate origins of nif in the plant-associated Azoarcus and non-plant-associated Aromatoleum sub-groups.</title>
        <authorList>
            <person name="Lafos M."/>
            <person name="Maluk M."/>
            <person name="Batista M."/>
            <person name="Junghare M."/>
            <person name="Carmona M."/>
            <person name="Faoro H."/>
            <person name="Cruz L.M."/>
            <person name="Battistoni F."/>
            <person name="De Souza E."/>
            <person name="Pedrosa F."/>
            <person name="Chen W.-M."/>
            <person name="Poole P.S."/>
            <person name="Dixon R.A."/>
            <person name="James E.K."/>
        </authorList>
    </citation>
    <scope>NUCLEOTIDE SEQUENCE [LARGE SCALE GENOMIC DNA]</scope>
    <source>
        <strain evidence="6 7">T</strain>
    </source>
</reference>
<comment type="caution">
    <text evidence="6">The sequence shown here is derived from an EMBL/GenBank/DDBJ whole genome shotgun (WGS) entry which is preliminary data.</text>
</comment>
<dbReference type="InterPro" id="IPR036390">
    <property type="entry name" value="WH_DNA-bd_sf"/>
</dbReference>
<dbReference type="InterPro" id="IPR029016">
    <property type="entry name" value="GAF-like_dom_sf"/>
</dbReference>
<dbReference type="InterPro" id="IPR005471">
    <property type="entry name" value="Tscrpt_reg_IclR_N"/>
</dbReference>
<gene>
    <name evidence="6" type="ORF">GPA27_22930</name>
</gene>
<dbReference type="Pfam" id="PF09339">
    <property type="entry name" value="HTH_IclR"/>
    <property type="match status" value="1"/>
</dbReference>
<organism evidence="6 7">
    <name type="scientific">Aromatoleum toluolicum</name>
    <dbReference type="NCBI Taxonomy" id="90060"/>
    <lineage>
        <taxon>Bacteria</taxon>
        <taxon>Pseudomonadati</taxon>
        <taxon>Pseudomonadota</taxon>
        <taxon>Betaproteobacteria</taxon>
        <taxon>Rhodocyclales</taxon>
        <taxon>Rhodocyclaceae</taxon>
        <taxon>Aromatoleum</taxon>
    </lineage>
</organism>
<keyword evidence="1" id="KW-0805">Transcription regulation</keyword>
<evidence type="ECO:0000259" key="4">
    <source>
        <dbReference type="PROSITE" id="PS51077"/>
    </source>
</evidence>
<dbReference type="InterPro" id="IPR036388">
    <property type="entry name" value="WH-like_DNA-bd_sf"/>
</dbReference>
<proteinExistence type="predicted"/>
<evidence type="ECO:0000256" key="3">
    <source>
        <dbReference type="ARBA" id="ARBA00023163"/>
    </source>
</evidence>